<evidence type="ECO:0000313" key="8">
    <source>
        <dbReference type="EMBL" id="KAK7058877.1"/>
    </source>
</evidence>
<evidence type="ECO:0000256" key="4">
    <source>
        <dbReference type="ARBA" id="ARBA00023163"/>
    </source>
</evidence>
<dbReference type="GO" id="GO:0003677">
    <property type="term" value="F:DNA binding"/>
    <property type="evidence" value="ECO:0007669"/>
    <property type="project" value="InterPro"/>
</dbReference>
<accession>A0AAW0E2F5</accession>
<keyword evidence="5" id="KW-0539">Nucleus</keyword>
<keyword evidence="9" id="KW-1185">Reference proteome</keyword>
<sequence>MPKAARNVNVSDGVAHANNNTLKRNQACHQVRLSKSLRHFRVESDETGPVSEEEAENAPILVCTFDEPPSNETQTIEDAKNQLERMQGRISELEEMLRQRNGLLDDSRQHSSQGSPQISEESRHVLLDPLLANDRSSWHSSSPSNTMFFPNWPHNLPEPELLNHLVELFFTFHPHANQLFHAPTFMASLVLPPEHPKFPATPILHAICALASLYTRVVSSAPPLDYSRVPTNEMFTQKYGSNDTFADRQAQLSRETAQEQENLGVNLLQIIQAHVILSWFYCTHARFVISLFLGSRFTIAPDRSGELFSVSAHALRLSVPLSLNICPPFTTITTTARAGLLPAARNVVEDETRRNTFWLAYTIERCHGAANGWANSIDDADIFQLLPVRNDQFIRAELIPPSKRQWSHTRDLLLTHPEDQVDPFILYVKSAILVKTFNMRFKARHFTGEESVTSDVRANPDDPIDPRKTLTFIELDRILSAYLSSFPVHLRNPVQSGIVDCNLVAATLISHLATIVLHEPHADFLRTGCLSARKAIGAARAMIEIIYQLWSTSFDLSLLESYTSVCFYQGGRLLGRSLHAALKENHLDHISALQSQIAVIRTACEQMGRRHCLALRFTKMLDDDLAEMNTFNVSASVS</sequence>
<keyword evidence="6" id="KW-0175">Coiled coil</keyword>
<dbReference type="GO" id="GO:0000981">
    <property type="term" value="F:DNA-binding transcription factor activity, RNA polymerase II-specific"/>
    <property type="evidence" value="ECO:0007669"/>
    <property type="project" value="InterPro"/>
</dbReference>
<feature type="coiled-coil region" evidence="6">
    <location>
        <begin position="76"/>
        <end position="103"/>
    </location>
</feature>
<dbReference type="Pfam" id="PF04082">
    <property type="entry name" value="Fungal_trans"/>
    <property type="match status" value="1"/>
</dbReference>
<reference evidence="8 9" key="1">
    <citation type="submission" date="2024-01" db="EMBL/GenBank/DDBJ databases">
        <title>A draft genome for a cacao thread blight-causing isolate of Paramarasmius palmivorus.</title>
        <authorList>
            <person name="Baruah I.K."/>
            <person name="Bukari Y."/>
            <person name="Amoako-Attah I."/>
            <person name="Meinhardt L.W."/>
            <person name="Bailey B.A."/>
            <person name="Cohen S.P."/>
        </authorList>
    </citation>
    <scope>NUCLEOTIDE SEQUENCE [LARGE SCALE GENOMIC DNA]</scope>
    <source>
        <strain evidence="8 9">GH-12</strain>
    </source>
</reference>
<proteinExistence type="predicted"/>
<comment type="subcellular location">
    <subcellularLocation>
        <location evidence="1">Nucleus</location>
    </subcellularLocation>
</comment>
<evidence type="ECO:0000313" key="9">
    <source>
        <dbReference type="Proteomes" id="UP001383192"/>
    </source>
</evidence>
<protein>
    <recommendedName>
        <fullName evidence="7">Xylanolytic transcriptional activator regulatory domain-containing protein</fullName>
    </recommendedName>
</protein>
<evidence type="ECO:0000256" key="2">
    <source>
        <dbReference type="ARBA" id="ARBA00022723"/>
    </source>
</evidence>
<name>A0AAW0E2F5_9AGAR</name>
<evidence type="ECO:0000256" key="1">
    <source>
        <dbReference type="ARBA" id="ARBA00004123"/>
    </source>
</evidence>
<keyword evidence="4" id="KW-0804">Transcription</keyword>
<dbReference type="EMBL" id="JAYKXP010000004">
    <property type="protein sequence ID" value="KAK7058877.1"/>
    <property type="molecule type" value="Genomic_DNA"/>
</dbReference>
<dbReference type="PANTHER" id="PTHR47338:SF29">
    <property type="entry name" value="ZN(2)-C6 FUNGAL-TYPE DOMAIN-CONTAINING PROTEIN"/>
    <property type="match status" value="1"/>
</dbReference>
<gene>
    <name evidence="8" type="ORF">VNI00_001501</name>
</gene>
<feature type="domain" description="Xylanolytic transcriptional activator regulatory" evidence="7">
    <location>
        <begin position="168"/>
        <end position="392"/>
    </location>
</feature>
<evidence type="ECO:0000256" key="5">
    <source>
        <dbReference type="ARBA" id="ARBA00023242"/>
    </source>
</evidence>
<dbReference type="GO" id="GO:0008270">
    <property type="term" value="F:zinc ion binding"/>
    <property type="evidence" value="ECO:0007669"/>
    <property type="project" value="InterPro"/>
</dbReference>
<dbReference type="PANTHER" id="PTHR47338">
    <property type="entry name" value="ZN(II)2CYS6 TRANSCRIPTION FACTOR (EUROFUNG)-RELATED"/>
    <property type="match status" value="1"/>
</dbReference>
<keyword evidence="3" id="KW-0805">Transcription regulation</keyword>
<evidence type="ECO:0000256" key="3">
    <source>
        <dbReference type="ARBA" id="ARBA00023015"/>
    </source>
</evidence>
<evidence type="ECO:0000256" key="6">
    <source>
        <dbReference type="SAM" id="Coils"/>
    </source>
</evidence>
<dbReference type="GO" id="GO:0006351">
    <property type="term" value="P:DNA-templated transcription"/>
    <property type="evidence" value="ECO:0007669"/>
    <property type="project" value="InterPro"/>
</dbReference>
<dbReference type="InterPro" id="IPR050815">
    <property type="entry name" value="TF_fung"/>
</dbReference>
<dbReference type="Proteomes" id="UP001383192">
    <property type="component" value="Unassembled WGS sequence"/>
</dbReference>
<evidence type="ECO:0000259" key="7">
    <source>
        <dbReference type="Pfam" id="PF04082"/>
    </source>
</evidence>
<dbReference type="CDD" id="cd12148">
    <property type="entry name" value="fungal_TF_MHR"/>
    <property type="match status" value="1"/>
</dbReference>
<keyword evidence="2" id="KW-0479">Metal-binding</keyword>
<dbReference type="AlphaFoldDB" id="A0AAW0E2F5"/>
<dbReference type="InterPro" id="IPR007219">
    <property type="entry name" value="XnlR_reg_dom"/>
</dbReference>
<dbReference type="GO" id="GO:0005634">
    <property type="term" value="C:nucleus"/>
    <property type="evidence" value="ECO:0007669"/>
    <property type="project" value="UniProtKB-SubCell"/>
</dbReference>
<organism evidence="8 9">
    <name type="scientific">Paramarasmius palmivorus</name>
    <dbReference type="NCBI Taxonomy" id="297713"/>
    <lineage>
        <taxon>Eukaryota</taxon>
        <taxon>Fungi</taxon>
        <taxon>Dikarya</taxon>
        <taxon>Basidiomycota</taxon>
        <taxon>Agaricomycotina</taxon>
        <taxon>Agaricomycetes</taxon>
        <taxon>Agaricomycetidae</taxon>
        <taxon>Agaricales</taxon>
        <taxon>Marasmiineae</taxon>
        <taxon>Marasmiaceae</taxon>
        <taxon>Paramarasmius</taxon>
    </lineage>
</organism>
<comment type="caution">
    <text evidence="8">The sequence shown here is derived from an EMBL/GenBank/DDBJ whole genome shotgun (WGS) entry which is preliminary data.</text>
</comment>